<dbReference type="PANTHER" id="PTHR43798">
    <property type="entry name" value="MONOACYLGLYCEROL LIPASE"/>
    <property type="match status" value="1"/>
</dbReference>
<gene>
    <name evidence="2" type="ORF">A6A04_14150</name>
</gene>
<dbReference type="RefSeq" id="WP_068490193.1">
    <property type="nucleotide sequence ID" value="NZ_LWQT01000039.1"/>
</dbReference>
<dbReference type="EMBL" id="LWQT01000039">
    <property type="protein sequence ID" value="OAN53739.1"/>
    <property type="molecule type" value="Genomic_DNA"/>
</dbReference>
<protein>
    <submittedName>
        <fullName evidence="2">Alpha/beta hydrolase</fullName>
    </submittedName>
</protein>
<keyword evidence="2" id="KW-0378">Hydrolase</keyword>
<keyword evidence="3" id="KW-1185">Reference proteome</keyword>
<evidence type="ECO:0000313" key="3">
    <source>
        <dbReference type="Proteomes" id="UP000078428"/>
    </source>
</evidence>
<evidence type="ECO:0000259" key="1">
    <source>
        <dbReference type="Pfam" id="PF12697"/>
    </source>
</evidence>
<accession>A0A178MUB8</accession>
<dbReference type="GO" id="GO:0016787">
    <property type="term" value="F:hydrolase activity"/>
    <property type="evidence" value="ECO:0007669"/>
    <property type="project" value="UniProtKB-KW"/>
</dbReference>
<dbReference type="InterPro" id="IPR050266">
    <property type="entry name" value="AB_hydrolase_sf"/>
</dbReference>
<evidence type="ECO:0000313" key="2">
    <source>
        <dbReference type="EMBL" id="OAN53739.1"/>
    </source>
</evidence>
<organism evidence="2 3">
    <name type="scientific">Paramagnetospirillum marisnigri</name>
    <dbReference type="NCBI Taxonomy" id="1285242"/>
    <lineage>
        <taxon>Bacteria</taxon>
        <taxon>Pseudomonadati</taxon>
        <taxon>Pseudomonadota</taxon>
        <taxon>Alphaproteobacteria</taxon>
        <taxon>Rhodospirillales</taxon>
        <taxon>Magnetospirillaceae</taxon>
        <taxon>Paramagnetospirillum</taxon>
    </lineage>
</organism>
<comment type="caution">
    <text evidence="2">The sequence shown here is derived from an EMBL/GenBank/DDBJ whole genome shotgun (WGS) entry which is preliminary data.</text>
</comment>
<name>A0A178MUB8_9PROT</name>
<proteinExistence type="predicted"/>
<sequence>MTAPVILLPGLLNDSRLWRHQTRTLASRHEVLFADLTHDDSLAAMARRVLSVAPPRFRLAGLSMGGYVCMEIMRQASERVERLALLDTTARPDAPEQSQRRRDAMRIAKIGGFDKIMPGMLPNLLCARSQADADITELVKEMARTVGKDAFIRQQTAIMARPDSRESLARIRCPTLILCGAEDALTPPDRHEEMAELIPGSKLVVVADCGHLSPIEQPEAVTAALMEWLE</sequence>
<dbReference type="PRINTS" id="PR00111">
    <property type="entry name" value="ABHYDROLASE"/>
</dbReference>
<dbReference type="Proteomes" id="UP000078428">
    <property type="component" value="Unassembled WGS sequence"/>
</dbReference>
<dbReference type="STRING" id="1285242.A6A04_14150"/>
<dbReference type="AlphaFoldDB" id="A0A178MUB8"/>
<feature type="domain" description="AB hydrolase-1" evidence="1">
    <location>
        <begin position="5"/>
        <end position="223"/>
    </location>
</feature>
<dbReference type="OrthoDB" id="5491135at2"/>
<reference evidence="2 3" key="1">
    <citation type="submission" date="2016-04" db="EMBL/GenBank/DDBJ databases">
        <title>Draft genome sequence of freshwater magnetotactic bacteria Magnetospirillum marisnigri SP-1 and Magnetospirillum moscoviense BB-1.</title>
        <authorList>
            <person name="Koziaeva V."/>
            <person name="Dziuba M.V."/>
            <person name="Ivanov T.M."/>
            <person name="Kuznetsov B."/>
            <person name="Grouzdev D.S."/>
        </authorList>
    </citation>
    <scope>NUCLEOTIDE SEQUENCE [LARGE SCALE GENOMIC DNA]</scope>
    <source>
        <strain evidence="2 3">SP-1</strain>
    </source>
</reference>
<dbReference type="PANTHER" id="PTHR43798:SF29">
    <property type="entry name" value="AB HYDROLASE-1 DOMAIN-CONTAINING PROTEIN"/>
    <property type="match status" value="1"/>
</dbReference>
<dbReference type="Gene3D" id="3.40.50.1820">
    <property type="entry name" value="alpha/beta hydrolase"/>
    <property type="match status" value="1"/>
</dbReference>
<dbReference type="Pfam" id="PF12697">
    <property type="entry name" value="Abhydrolase_6"/>
    <property type="match status" value="1"/>
</dbReference>
<dbReference type="InterPro" id="IPR029058">
    <property type="entry name" value="AB_hydrolase_fold"/>
</dbReference>
<dbReference type="InterPro" id="IPR000073">
    <property type="entry name" value="AB_hydrolase_1"/>
</dbReference>
<dbReference type="SUPFAM" id="SSF53474">
    <property type="entry name" value="alpha/beta-Hydrolases"/>
    <property type="match status" value="1"/>
</dbReference>